<accession>A0ABR9V9Z6</accession>
<dbReference type="InterPro" id="IPR002401">
    <property type="entry name" value="Cyt_P450_E_grp-I"/>
</dbReference>
<comment type="similarity">
    <text evidence="1 7">Belongs to the cytochrome P450 family.</text>
</comment>
<keyword evidence="5 7" id="KW-0408">Iron</keyword>
<sequence length="452" mass="52072">MSDNKLPDGPEDPELFQLINWLVRPLEYLEECVEKYGDMFTMRLFGFPPVVFIGHPQGIKDIFSTYAKSFDTGTTDMNAMMRPLSGDYSLTLLDGSEHRRERKLLMPAFHGDKLKLYAKKICEITDNVISNYEINKPFIAKSVIEEITLKILMHIVFGFSEGRKSKQFMSVITDWIYLIDDPVQSSLLFLRFLQVDLGTWSPWGNFMSRKQAVDQLLQAEIEDRRTNREKLGDDILSLLLEATYEDGQAMSDDQVKHELMTVLYAGYETNATAVVWAFYWLEQSPRVKEKLLQDIDSLGKNPDPMEIYHLPYLTAVCQETLRLYPTVPFAFGRTAKQDMEIMGRLFKAGTTFYPSIYSVHHQEDLYPNSKQFRPERFLERQYTPYEFIPFGGGSRLCLGYALAMLEMKLVIASIVSKYNLKLADNQPIKPERHFSTIAPSNGVPLVVTGFRK</sequence>
<dbReference type="InterPro" id="IPR050196">
    <property type="entry name" value="Cytochrome_P450_Monoox"/>
</dbReference>
<dbReference type="SUPFAM" id="SSF48264">
    <property type="entry name" value="Cytochrome P450"/>
    <property type="match status" value="1"/>
</dbReference>
<dbReference type="CDD" id="cd11053">
    <property type="entry name" value="CYP110-like"/>
    <property type="match status" value="1"/>
</dbReference>
<evidence type="ECO:0000256" key="3">
    <source>
        <dbReference type="ARBA" id="ARBA00022723"/>
    </source>
</evidence>
<evidence type="ECO:0000313" key="9">
    <source>
        <dbReference type="Proteomes" id="UP000606776"/>
    </source>
</evidence>
<organism evidence="8 9">
    <name type="scientific">Sphaerospermopsis aphanizomenoides LEGE 00250</name>
    <dbReference type="NCBI Taxonomy" id="2777972"/>
    <lineage>
        <taxon>Bacteria</taxon>
        <taxon>Bacillati</taxon>
        <taxon>Cyanobacteriota</taxon>
        <taxon>Cyanophyceae</taxon>
        <taxon>Nostocales</taxon>
        <taxon>Aphanizomenonaceae</taxon>
        <taxon>Sphaerospermopsis</taxon>
        <taxon>Sphaerospermopsis aphanizomenoides</taxon>
    </lineage>
</organism>
<keyword evidence="9" id="KW-1185">Reference proteome</keyword>
<evidence type="ECO:0000256" key="4">
    <source>
        <dbReference type="ARBA" id="ARBA00023002"/>
    </source>
</evidence>
<dbReference type="EMBL" id="JADEWB010000014">
    <property type="protein sequence ID" value="MBE9235311.1"/>
    <property type="molecule type" value="Genomic_DNA"/>
</dbReference>
<evidence type="ECO:0000256" key="1">
    <source>
        <dbReference type="ARBA" id="ARBA00010617"/>
    </source>
</evidence>
<dbReference type="PRINTS" id="PR00385">
    <property type="entry name" value="P450"/>
</dbReference>
<dbReference type="Gene3D" id="1.10.630.10">
    <property type="entry name" value="Cytochrome P450"/>
    <property type="match status" value="1"/>
</dbReference>
<keyword evidence="3 7" id="KW-0479">Metal-binding</keyword>
<keyword evidence="6 7" id="KW-0503">Monooxygenase</keyword>
<evidence type="ECO:0000256" key="7">
    <source>
        <dbReference type="RuleBase" id="RU000461"/>
    </source>
</evidence>
<name>A0ABR9V9Z6_9CYAN</name>
<dbReference type="InterPro" id="IPR036396">
    <property type="entry name" value="Cyt_P450_sf"/>
</dbReference>
<evidence type="ECO:0000256" key="2">
    <source>
        <dbReference type="ARBA" id="ARBA00022617"/>
    </source>
</evidence>
<dbReference type="Pfam" id="PF00067">
    <property type="entry name" value="p450"/>
    <property type="match status" value="1"/>
</dbReference>
<keyword evidence="2 7" id="KW-0349">Heme</keyword>
<dbReference type="PANTHER" id="PTHR24291:SF50">
    <property type="entry name" value="BIFUNCTIONAL ALBAFLAVENONE MONOOXYGENASE_TERPENE SYNTHASE"/>
    <property type="match status" value="1"/>
</dbReference>
<dbReference type="PROSITE" id="PS00086">
    <property type="entry name" value="CYTOCHROME_P450"/>
    <property type="match status" value="1"/>
</dbReference>
<dbReference type="InterPro" id="IPR001128">
    <property type="entry name" value="Cyt_P450"/>
</dbReference>
<dbReference type="Proteomes" id="UP000606776">
    <property type="component" value="Unassembled WGS sequence"/>
</dbReference>
<dbReference type="PANTHER" id="PTHR24291">
    <property type="entry name" value="CYTOCHROME P450 FAMILY 4"/>
    <property type="match status" value="1"/>
</dbReference>
<protein>
    <submittedName>
        <fullName evidence="8">Cytochrome P450</fullName>
    </submittedName>
</protein>
<proteinExistence type="inferred from homology"/>
<gene>
    <name evidence="8" type="ORF">IQ227_04460</name>
</gene>
<evidence type="ECO:0000313" key="8">
    <source>
        <dbReference type="EMBL" id="MBE9235311.1"/>
    </source>
</evidence>
<evidence type="ECO:0000256" key="5">
    <source>
        <dbReference type="ARBA" id="ARBA00023004"/>
    </source>
</evidence>
<keyword evidence="4 7" id="KW-0560">Oxidoreductase</keyword>
<reference evidence="8 9" key="1">
    <citation type="submission" date="2020-10" db="EMBL/GenBank/DDBJ databases">
        <authorList>
            <person name="Castelo-Branco R."/>
            <person name="Eusebio N."/>
            <person name="Adriana R."/>
            <person name="Vieira A."/>
            <person name="Brugerolle De Fraissinette N."/>
            <person name="Rezende De Castro R."/>
            <person name="Schneider M.P."/>
            <person name="Vasconcelos V."/>
            <person name="Leao P.N."/>
        </authorList>
    </citation>
    <scope>NUCLEOTIDE SEQUENCE [LARGE SCALE GENOMIC DNA]</scope>
    <source>
        <strain evidence="8 9">LEGE 00250</strain>
    </source>
</reference>
<evidence type="ECO:0000256" key="6">
    <source>
        <dbReference type="ARBA" id="ARBA00023033"/>
    </source>
</evidence>
<comment type="caution">
    <text evidence="8">The sequence shown here is derived from an EMBL/GenBank/DDBJ whole genome shotgun (WGS) entry which is preliminary data.</text>
</comment>
<dbReference type="PRINTS" id="PR00463">
    <property type="entry name" value="EP450I"/>
</dbReference>
<dbReference type="InterPro" id="IPR017972">
    <property type="entry name" value="Cyt_P450_CS"/>
</dbReference>